<accession>A0AAE0LJU9</accession>
<comment type="caution">
    <text evidence="1">The sequence shown here is derived from an EMBL/GenBank/DDBJ whole genome shotgun (WGS) entry which is preliminary data.</text>
</comment>
<gene>
    <name evidence="1" type="ORF">CYMTET_4666</name>
</gene>
<evidence type="ECO:0000313" key="1">
    <source>
        <dbReference type="EMBL" id="KAK3287838.1"/>
    </source>
</evidence>
<dbReference type="Proteomes" id="UP001190700">
    <property type="component" value="Unassembled WGS sequence"/>
</dbReference>
<proteinExistence type="predicted"/>
<organism evidence="1 2">
    <name type="scientific">Cymbomonas tetramitiformis</name>
    <dbReference type="NCBI Taxonomy" id="36881"/>
    <lineage>
        <taxon>Eukaryota</taxon>
        <taxon>Viridiplantae</taxon>
        <taxon>Chlorophyta</taxon>
        <taxon>Pyramimonadophyceae</taxon>
        <taxon>Pyramimonadales</taxon>
        <taxon>Pyramimonadaceae</taxon>
        <taxon>Cymbomonas</taxon>
    </lineage>
</organism>
<dbReference type="AlphaFoldDB" id="A0AAE0LJU9"/>
<evidence type="ECO:0000313" key="2">
    <source>
        <dbReference type="Proteomes" id="UP001190700"/>
    </source>
</evidence>
<reference evidence="1 2" key="1">
    <citation type="journal article" date="2015" name="Genome Biol. Evol.">
        <title>Comparative Genomics of a Bacterivorous Green Alga Reveals Evolutionary Causalities and Consequences of Phago-Mixotrophic Mode of Nutrition.</title>
        <authorList>
            <person name="Burns J.A."/>
            <person name="Paasch A."/>
            <person name="Narechania A."/>
            <person name="Kim E."/>
        </authorList>
    </citation>
    <scope>NUCLEOTIDE SEQUENCE [LARGE SCALE GENOMIC DNA]</scope>
    <source>
        <strain evidence="1 2">PLY_AMNH</strain>
    </source>
</reference>
<protein>
    <submittedName>
        <fullName evidence="1">Uncharacterized protein</fullName>
    </submittedName>
</protein>
<sequence>MTQFPARKVAADLEILRAFETRARASNAKCGENVKVDDRRVEVETITRVEVGEAIGGYYFAARYGAAIESANNGGATPKRKRKELNYTEEKEIKPSPQDAIHPTAYTLLKQLIDRWTFRRTGGLPELCATAMLLNPDNGGSFTRTALPGGIKDQKELIMSRWSSTKSCMIVLRGTGTKFTDEE</sequence>
<keyword evidence="2" id="KW-1185">Reference proteome</keyword>
<dbReference type="EMBL" id="LGRX02000687">
    <property type="protein sequence ID" value="KAK3287838.1"/>
    <property type="molecule type" value="Genomic_DNA"/>
</dbReference>
<name>A0AAE0LJU9_9CHLO</name>